<gene>
    <name evidence="9" type="ORF">FHE74_06645</name>
</gene>
<sequence length="208" mass="22440">MTDQLTQWVEAVMTMPWLYPLVSLFVAIDALVPLIPSETVLNLAGAWAGATGRPNLGGVFWAAMVGGILGDNVLFFLGRRYGSRINQFRPNSKPGRAVNWVKGSLRKNAGATIIIARFIPWGRWVTTLLLGSVSYSWLLFVLYDVLGLALWAGVGLGVGFAGGMLFQDAPLLALVVGIVAGTAVGLAIQRLQLAVLEWMDERRGQSKA</sequence>
<feature type="transmembrane region" description="Helical" evidence="7">
    <location>
        <begin position="171"/>
        <end position="191"/>
    </location>
</feature>
<evidence type="ECO:0000256" key="7">
    <source>
        <dbReference type="RuleBase" id="RU367016"/>
    </source>
</evidence>
<dbReference type="GO" id="GO:0005886">
    <property type="term" value="C:plasma membrane"/>
    <property type="evidence" value="ECO:0007669"/>
    <property type="project" value="UniProtKB-SubCell"/>
</dbReference>
<name>A0A5C4U3R6_9CORY</name>
<evidence type="ECO:0000259" key="8">
    <source>
        <dbReference type="Pfam" id="PF09335"/>
    </source>
</evidence>
<comment type="similarity">
    <text evidence="2 7">Belongs to the DedA family.</text>
</comment>
<evidence type="ECO:0000256" key="6">
    <source>
        <dbReference type="ARBA" id="ARBA00023136"/>
    </source>
</evidence>
<dbReference type="EMBL" id="VDHJ01000008">
    <property type="protein sequence ID" value="TNL97416.1"/>
    <property type="molecule type" value="Genomic_DNA"/>
</dbReference>
<proteinExistence type="inferred from homology"/>
<dbReference type="PANTHER" id="PTHR30353:SF15">
    <property type="entry name" value="INNER MEMBRANE PROTEIN YABI"/>
    <property type="match status" value="1"/>
</dbReference>
<dbReference type="AlphaFoldDB" id="A0A5C4U3R6"/>
<protein>
    <submittedName>
        <fullName evidence="9">DedA family protein</fullName>
    </submittedName>
</protein>
<feature type="transmembrane region" description="Helical" evidence="7">
    <location>
        <begin position="148"/>
        <end position="166"/>
    </location>
</feature>
<dbReference type="Proteomes" id="UP000312032">
    <property type="component" value="Unassembled WGS sequence"/>
</dbReference>
<keyword evidence="3 7" id="KW-1003">Cell membrane</keyword>
<dbReference type="Pfam" id="PF09335">
    <property type="entry name" value="VTT_dom"/>
    <property type="match status" value="1"/>
</dbReference>
<feature type="transmembrane region" description="Helical" evidence="7">
    <location>
        <begin position="17"/>
        <end position="36"/>
    </location>
</feature>
<feature type="transmembrane region" description="Helical" evidence="7">
    <location>
        <begin position="124"/>
        <end position="142"/>
    </location>
</feature>
<comment type="caution">
    <text evidence="9">The sequence shown here is derived from an EMBL/GenBank/DDBJ whole genome shotgun (WGS) entry which is preliminary data.</text>
</comment>
<keyword evidence="10" id="KW-1185">Reference proteome</keyword>
<dbReference type="InterPro" id="IPR032818">
    <property type="entry name" value="DedA-like"/>
</dbReference>
<evidence type="ECO:0000313" key="9">
    <source>
        <dbReference type="EMBL" id="TNL97416.1"/>
    </source>
</evidence>
<keyword evidence="6 7" id="KW-0472">Membrane</keyword>
<evidence type="ECO:0000256" key="2">
    <source>
        <dbReference type="ARBA" id="ARBA00010792"/>
    </source>
</evidence>
<evidence type="ECO:0000256" key="5">
    <source>
        <dbReference type="ARBA" id="ARBA00022989"/>
    </source>
</evidence>
<keyword evidence="4 7" id="KW-0812">Transmembrane</keyword>
<accession>A0A5C4U3R6</accession>
<evidence type="ECO:0000256" key="3">
    <source>
        <dbReference type="ARBA" id="ARBA00022475"/>
    </source>
</evidence>
<reference evidence="9 10" key="1">
    <citation type="submission" date="2019-06" db="EMBL/GenBank/DDBJ databases">
        <authorList>
            <person name="Li J."/>
        </authorList>
    </citation>
    <scope>NUCLEOTIDE SEQUENCE [LARGE SCALE GENOMIC DNA]</scope>
    <source>
        <strain evidence="9 10">LMG 28165</strain>
    </source>
</reference>
<comment type="subcellular location">
    <subcellularLocation>
        <location evidence="1 7">Cell membrane</location>
        <topology evidence="1 7">Multi-pass membrane protein</topology>
    </subcellularLocation>
</comment>
<feature type="domain" description="VTT" evidence="8">
    <location>
        <begin position="35"/>
        <end position="158"/>
    </location>
</feature>
<evidence type="ECO:0000256" key="1">
    <source>
        <dbReference type="ARBA" id="ARBA00004651"/>
    </source>
</evidence>
<dbReference type="InterPro" id="IPR032816">
    <property type="entry name" value="VTT_dom"/>
</dbReference>
<keyword evidence="5 7" id="KW-1133">Transmembrane helix</keyword>
<dbReference type="PANTHER" id="PTHR30353">
    <property type="entry name" value="INNER MEMBRANE PROTEIN DEDA-RELATED"/>
    <property type="match status" value="1"/>
</dbReference>
<evidence type="ECO:0000313" key="10">
    <source>
        <dbReference type="Proteomes" id="UP000312032"/>
    </source>
</evidence>
<evidence type="ECO:0000256" key="4">
    <source>
        <dbReference type="ARBA" id="ARBA00022692"/>
    </source>
</evidence>
<feature type="transmembrane region" description="Helical" evidence="7">
    <location>
        <begin position="56"/>
        <end position="77"/>
    </location>
</feature>
<organism evidence="9 10">
    <name type="scientific">Corynebacterium tapiri</name>
    <dbReference type="NCBI Taxonomy" id="1448266"/>
    <lineage>
        <taxon>Bacteria</taxon>
        <taxon>Bacillati</taxon>
        <taxon>Actinomycetota</taxon>
        <taxon>Actinomycetes</taxon>
        <taxon>Mycobacteriales</taxon>
        <taxon>Corynebacteriaceae</taxon>
        <taxon>Corynebacterium</taxon>
    </lineage>
</organism>
<dbReference type="OrthoDB" id="9813426at2"/>